<dbReference type="GO" id="GO:0008610">
    <property type="term" value="P:lipid biosynthetic process"/>
    <property type="evidence" value="ECO:0007669"/>
    <property type="project" value="UniProtKB-ARBA"/>
</dbReference>
<protein>
    <recommendedName>
        <fullName evidence="1">Condensation domain-containing protein</fullName>
    </recommendedName>
</protein>
<accession>A0A6L6XAU5</accession>
<dbReference type="GO" id="GO:0044550">
    <property type="term" value="P:secondary metabolite biosynthetic process"/>
    <property type="evidence" value="ECO:0007669"/>
    <property type="project" value="TreeGrafter"/>
</dbReference>
<dbReference type="PANTHER" id="PTHR45527:SF1">
    <property type="entry name" value="FATTY ACID SYNTHASE"/>
    <property type="match status" value="1"/>
</dbReference>
<dbReference type="Pfam" id="PF00668">
    <property type="entry name" value="Condensation"/>
    <property type="match status" value="1"/>
</dbReference>
<evidence type="ECO:0000259" key="1">
    <source>
        <dbReference type="Pfam" id="PF00668"/>
    </source>
</evidence>
<keyword evidence="3" id="KW-1185">Reference proteome</keyword>
<dbReference type="PANTHER" id="PTHR45527">
    <property type="entry name" value="NONRIBOSOMAL PEPTIDE SYNTHETASE"/>
    <property type="match status" value="1"/>
</dbReference>
<dbReference type="GO" id="GO:0031177">
    <property type="term" value="F:phosphopantetheine binding"/>
    <property type="evidence" value="ECO:0007669"/>
    <property type="project" value="TreeGrafter"/>
</dbReference>
<sequence length="494" mass="52862">MNVVRSIGVSQAQESLWLAQKLAPEVPNAVASRWLVEGPLDVEVLCTALRTVFREYATARVNFRQIGAELRQVVREDDVDAWSPVLHDVSGAPDPEAAARDRAGAIERHPYDLEHDLLFRAGVIRLSPSRHLLILAAHHIVADGYAVLRVLSPRTAACYTALLRGTPLPEVPPGTPELIHEEDLRHRASPQFARDAAFWRSHLKDAPEALRIPGEGGTGRPGVLHHTVAVPRQDLDGWSEAARAVKVSLPAFLTAASTVFFRHLGGRQDFTFSAPALGRTDAMRSVFCSQATILPVRAHAPLSLPFADLARSLSDELTQIRQHSAFQVTDVRTAAGTAGSGSVSGPFGTSLNILPFVAPLDFAGATARLHPDSSWGAIDDLQFALYYDGRARDGLHVRVDANSALYSADDTRRFADLLIAFVEAAARDPYAAIGAVAPGAAPSAASADEPAPVGAGATVGELFARQVARAPDAVAVVCGAQRLTYAELDARAER</sequence>
<dbReference type="SUPFAM" id="SSF56801">
    <property type="entry name" value="Acetyl-CoA synthetase-like"/>
    <property type="match status" value="1"/>
</dbReference>
<dbReference type="AlphaFoldDB" id="A0A6L6XAU5"/>
<gene>
    <name evidence="2" type="ORF">GPA10_40340</name>
</gene>
<dbReference type="Gene3D" id="3.40.50.980">
    <property type="match status" value="1"/>
</dbReference>
<name>A0A6L6XAU5_9ACTN</name>
<dbReference type="GO" id="GO:0043041">
    <property type="term" value="P:amino acid activation for nonribosomal peptide biosynthetic process"/>
    <property type="evidence" value="ECO:0007669"/>
    <property type="project" value="TreeGrafter"/>
</dbReference>
<dbReference type="GO" id="GO:0005737">
    <property type="term" value="C:cytoplasm"/>
    <property type="evidence" value="ECO:0007669"/>
    <property type="project" value="TreeGrafter"/>
</dbReference>
<feature type="non-terminal residue" evidence="2">
    <location>
        <position position="494"/>
    </location>
</feature>
<dbReference type="InterPro" id="IPR023213">
    <property type="entry name" value="CAT-like_dom_sf"/>
</dbReference>
<dbReference type="EMBL" id="WPNZ01000040">
    <property type="protein sequence ID" value="MVO90827.1"/>
    <property type="molecule type" value="Genomic_DNA"/>
</dbReference>
<comment type="caution">
    <text evidence="2">The sequence shown here is derived from an EMBL/GenBank/DDBJ whole genome shotgun (WGS) entry which is preliminary data.</text>
</comment>
<evidence type="ECO:0000313" key="3">
    <source>
        <dbReference type="Proteomes" id="UP000483802"/>
    </source>
</evidence>
<evidence type="ECO:0000313" key="2">
    <source>
        <dbReference type="EMBL" id="MVO90827.1"/>
    </source>
</evidence>
<dbReference type="SUPFAM" id="SSF52777">
    <property type="entry name" value="CoA-dependent acyltransferases"/>
    <property type="match status" value="2"/>
</dbReference>
<organism evidence="2 3">
    <name type="scientific">Streptomyces typhae</name>
    <dbReference type="NCBI Taxonomy" id="2681492"/>
    <lineage>
        <taxon>Bacteria</taxon>
        <taxon>Bacillati</taxon>
        <taxon>Actinomycetota</taxon>
        <taxon>Actinomycetes</taxon>
        <taxon>Kitasatosporales</taxon>
        <taxon>Streptomycetaceae</taxon>
        <taxon>Streptomyces</taxon>
    </lineage>
</organism>
<dbReference type="Gene3D" id="3.30.559.30">
    <property type="entry name" value="Nonribosomal peptide synthetase, condensation domain"/>
    <property type="match status" value="1"/>
</dbReference>
<dbReference type="Proteomes" id="UP000483802">
    <property type="component" value="Unassembled WGS sequence"/>
</dbReference>
<proteinExistence type="predicted"/>
<dbReference type="InterPro" id="IPR001242">
    <property type="entry name" value="Condensation_dom"/>
</dbReference>
<feature type="domain" description="Condensation" evidence="1">
    <location>
        <begin position="8"/>
        <end position="433"/>
    </location>
</feature>
<dbReference type="GO" id="GO:0003824">
    <property type="term" value="F:catalytic activity"/>
    <property type="evidence" value="ECO:0007669"/>
    <property type="project" value="InterPro"/>
</dbReference>
<reference evidence="2 3" key="1">
    <citation type="submission" date="2019-11" db="EMBL/GenBank/DDBJ databases">
        <title>Streptomyces typhae sp. nov., a novel endophytic actinomycete isolated from the root of cattail pollen (Typha angustifolia L.).</title>
        <authorList>
            <person name="Peng C."/>
        </authorList>
    </citation>
    <scope>NUCLEOTIDE SEQUENCE [LARGE SCALE GENOMIC DNA]</scope>
    <source>
        <strain evidence="3">p1417</strain>
    </source>
</reference>
<dbReference type="Gene3D" id="3.30.559.10">
    <property type="entry name" value="Chloramphenicol acetyltransferase-like domain"/>
    <property type="match status" value="1"/>
</dbReference>